<reference evidence="2" key="1">
    <citation type="submission" date="2013-09" db="EMBL/GenBank/DDBJ databases">
        <title>Corchorus olitorius genome sequencing.</title>
        <authorList>
            <person name="Alam M."/>
            <person name="Haque M.S."/>
            <person name="Islam M.S."/>
            <person name="Emdad E.M."/>
            <person name="Islam M.M."/>
            <person name="Ahmed B."/>
            <person name="Halim A."/>
            <person name="Hossen Q.M.M."/>
            <person name="Hossain M.Z."/>
            <person name="Ahmed R."/>
            <person name="Khan M.M."/>
            <person name="Islam R."/>
            <person name="Rashid M.M."/>
            <person name="Khan S.A."/>
            <person name="Rahman M.S."/>
            <person name="Alam M."/>
            <person name="Yahiya A.S."/>
            <person name="Khan M.S."/>
            <person name="Azam M.S."/>
            <person name="Haque T."/>
            <person name="Lashkar M.Z.H."/>
            <person name="Akhand A.I."/>
            <person name="Morshed G."/>
            <person name="Roy S."/>
            <person name="Uddin K.S."/>
            <person name="Rabeya T."/>
            <person name="Hossain A.S."/>
            <person name="Chowdhury A."/>
            <person name="Snigdha A.R."/>
            <person name="Mortoza M.S."/>
            <person name="Matin S.A."/>
            <person name="Hoque S.M.E."/>
            <person name="Islam M.K."/>
            <person name="Roy D.K."/>
            <person name="Haider R."/>
            <person name="Moosa M.M."/>
            <person name="Elias S.M."/>
            <person name="Hasan A.M."/>
            <person name="Jahan S."/>
            <person name="Shafiuddin M."/>
            <person name="Mahmood N."/>
            <person name="Shommy N.S."/>
        </authorList>
    </citation>
    <scope>NUCLEOTIDE SEQUENCE [LARGE SCALE GENOMIC DNA]</scope>
    <source>
        <strain evidence="2">cv. O-4</strain>
    </source>
</reference>
<evidence type="ECO:0000313" key="1">
    <source>
        <dbReference type="EMBL" id="OMP10819.1"/>
    </source>
</evidence>
<dbReference type="AlphaFoldDB" id="A0A1R3KUV8"/>
<keyword evidence="2" id="KW-1185">Reference proteome</keyword>
<protein>
    <submittedName>
        <fullName evidence="1">Uncharacterized protein</fullName>
    </submittedName>
</protein>
<dbReference type="EMBL" id="AWUE01011237">
    <property type="protein sequence ID" value="OMP10819.1"/>
    <property type="molecule type" value="Genomic_DNA"/>
</dbReference>
<gene>
    <name evidence="1" type="ORF">COLO4_04245</name>
</gene>
<dbReference type="Proteomes" id="UP000187203">
    <property type="component" value="Unassembled WGS sequence"/>
</dbReference>
<proteinExistence type="predicted"/>
<sequence>MAKAQYSTYTLKLLVSCHPLKDPSLFHVSHSRAP</sequence>
<organism evidence="1 2">
    <name type="scientific">Corchorus olitorius</name>
    <dbReference type="NCBI Taxonomy" id="93759"/>
    <lineage>
        <taxon>Eukaryota</taxon>
        <taxon>Viridiplantae</taxon>
        <taxon>Streptophyta</taxon>
        <taxon>Embryophyta</taxon>
        <taxon>Tracheophyta</taxon>
        <taxon>Spermatophyta</taxon>
        <taxon>Magnoliopsida</taxon>
        <taxon>eudicotyledons</taxon>
        <taxon>Gunneridae</taxon>
        <taxon>Pentapetalae</taxon>
        <taxon>rosids</taxon>
        <taxon>malvids</taxon>
        <taxon>Malvales</taxon>
        <taxon>Malvaceae</taxon>
        <taxon>Grewioideae</taxon>
        <taxon>Apeibeae</taxon>
        <taxon>Corchorus</taxon>
    </lineage>
</organism>
<name>A0A1R3KUV8_9ROSI</name>
<comment type="caution">
    <text evidence="1">The sequence shown here is derived from an EMBL/GenBank/DDBJ whole genome shotgun (WGS) entry which is preliminary data.</text>
</comment>
<accession>A0A1R3KUV8</accession>
<evidence type="ECO:0000313" key="2">
    <source>
        <dbReference type="Proteomes" id="UP000187203"/>
    </source>
</evidence>